<dbReference type="InterPro" id="IPR050859">
    <property type="entry name" value="Class-I_PLP-dep_aminotransf"/>
</dbReference>
<keyword evidence="4" id="KW-0663">Pyridoxal phosphate</keyword>
<accession>A0A813TBD4</accession>
<dbReference type="EMBL" id="CAJNOQ010000492">
    <property type="protein sequence ID" value="CAF0807347.1"/>
    <property type="molecule type" value="Genomic_DNA"/>
</dbReference>
<keyword evidence="2" id="KW-0032">Aminotransferase</keyword>
<dbReference type="PANTHER" id="PTHR42790">
    <property type="entry name" value="AMINOTRANSFERASE"/>
    <property type="match status" value="1"/>
</dbReference>
<evidence type="ECO:0000256" key="2">
    <source>
        <dbReference type="ARBA" id="ARBA00022576"/>
    </source>
</evidence>
<name>A0A813TBD4_9BILA</name>
<dbReference type="Gene3D" id="3.40.640.10">
    <property type="entry name" value="Type I PLP-dependent aspartate aminotransferase-like (Major domain)"/>
    <property type="match status" value="1"/>
</dbReference>
<dbReference type="OrthoDB" id="691673at2759"/>
<evidence type="ECO:0000313" key="7">
    <source>
        <dbReference type="EMBL" id="CAF3592873.1"/>
    </source>
</evidence>
<proteinExistence type="predicted"/>
<keyword evidence="8" id="KW-1185">Reference proteome</keyword>
<dbReference type="InterPro" id="IPR015424">
    <property type="entry name" value="PyrdxlP-dep_Trfase"/>
</dbReference>
<comment type="caution">
    <text evidence="6">The sequence shown here is derived from an EMBL/GenBank/DDBJ whole genome shotgun (WGS) entry which is preliminary data.</text>
</comment>
<evidence type="ECO:0000313" key="6">
    <source>
        <dbReference type="EMBL" id="CAF0807347.1"/>
    </source>
</evidence>
<comment type="cofactor">
    <cofactor evidence="1">
        <name>pyridoxal 5'-phosphate</name>
        <dbReference type="ChEBI" id="CHEBI:597326"/>
    </cofactor>
</comment>
<evidence type="ECO:0000256" key="4">
    <source>
        <dbReference type="ARBA" id="ARBA00022898"/>
    </source>
</evidence>
<dbReference type="Pfam" id="PF00155">
    <property type="entry name" value="Aminotran_1_2"/>
    <property type="match status" value="1"/>
</dbReference>
<gene>
    <name evidence="6" type="ORF">GPM918_LOCUS3846</name>
    <name evidence="7" type="ORF">SRO942_LOCUS3846</name>
</gene>
<dbReference type="InterPro" id="IPR015421">
    <property type="entry name" value="PyrdxlP-dep_Trfase_major"/>
</dbReference>
<dbReference type="GO" id="GO:0008483">
    <property type="term" value="F:transaminase activity"/>
    <property type="evidence" value="ECO:0007669"/>
    <property type="project" value="UniProtKB-KW"/>
</dbReference>
<dbReference type="FunFam" id="3.90.1150.10:FF:000166">
    <property type="entry name" value="Kynurenine/alpha-aminoadipate aminotransferase, mitochondrial"/>
    <property type="match status" value="1"/>
</dbReference>
<dbReference type="GO" id="GO:1901605">
    <property type="term" value="P:alpha-amino acid metabolic process"/>
    <property type="evidence" value="ECO:0007669"/>
    <property type="project" value="TreeGrafter"/>
</dbReference>
<dbReference type="InterPro" id="IPR004839">
    <property type="entry name" value="Aminotransferase_I/II_large"/>
</dbReference>
<protein>
    <recommendedName>
        <fullName evidence="5">Aminotransferase class I/classII large domain-containing protein</fullName>
    </recommendedName>
</protein>
<dbReference type="CDD" id="cd00609">
    <property type="entry name" value="AAT_like"/>
    <property type="match status" value="1"/>
</dbReference>
<dbReference type="PANTHER" id="PTHR42790:SF19">
    <property type="entry name" value="KYNURENINE_ALPHA-AMINOADIPATE AMINOTRANSFERASE, MITOCHONDRIAL"/>
    <property type="match status" value="1"/>
</dbReference>
<feature type="non-terminal residue" evidence="6">
    <location>
        <position position="192"/>
    </location>
</feature>
<dbReference type="AlphaFoldDB" id="A0A813TBD4"/>
<evidence type="ECO:0000256" key="3">
    <source>
        <dbReference type="ARBA" id="ARBA00022679"/>
    </source>
</evidence>
<sequence length="192" mass="21989">ELLPSFLSMDVDGRVIRLDSMSKVLSAGMRVGLVTAPKQLLQKIVFHQQVTSMHASSLSQILILKLMDKWDLNGFQNHIDKVRTFYANQKTAMVKAIREHLKDMVTFDEPVCGMFIWLKLNGVKDTRKLILEKAVKQEVLLLPGSSFFYDQSKSYPFVRTSYSLSNSEQMDVGMARFAKLLRTEIDEQQQLV</sequence>
<dbReference type="EMBL" id="CAJOBC010000492">
    <property type="protein sequence ID" value="CAF3592873.1"/>
    <property type="molecule type" value="Genomic_DNA"/>
</dbReference>
<dbReference type="SUPFAM" id="SSF53383">
    <property type="entry name" value="PLP-dependent transferases"/>
    <property type="match status" value="1"/>
</dbReference>
<evidence type="ECO:0000313" key="8">
    <source>
        <dbReference type="Proteomes" id="UP000663829"/>
    </source>
</evidence>
<dbReference type="GO" id="GO:0030170">
    <property type="term" value="F:pyridoxal phosphate binding"/>
    <property type="evidence" value="ECO:0007669"/>
    <property type="project" value="InterPro"/>
</dbReference>
<reference evidence="6" key="1">
    <citation type="submission" date="2021-02" db="EMBL/GenBank/DDBJ databases">
        <authorList>
            <person name="Nowell W R."/>
        </authorList>
    </citation>
    <scope>NUCLEOTIDE SEQUENCE</scope>
</reference>
<keyword evidence="3" id="KW-0808">Transferase</keyword>
<evidence type="ECO:0000259" key="5">
    <source>
        <dbReference type="Pfam" id="PF00155"/>
    </source>
</evidence>
<dbReference type="Proteomes" id="UP000663829">
    <property type="component" value="Unassembled WGS sequence"/>
</dbReference>
<dbReference type="Proteomes" id="UP000681722">
    <property type="component" value="Unassembled WGS sequence"/>
</dbReference>
<feature type="domain" description="Aminotransferase class I/classII large" evidence="5">
    <location>
        <begin position="7"/>
        <end position="176"/>
    </location>
</feature>
<organism evidence="6 8">
    <name type="scientific">Didymodactylos carnosus</name>
    <dbReference type="NCBI Taxonomy" id="1234261"/>
    <lineage>
        <taxon>Eukaryota</taxon>
        <taxon>Metazoa</taxon>
        <taxon>Spiralia</taxon>
        <taxon>Gnathifera</taxon>
        <taxon>Rotifera</taxon>
        <taxon>Eurotatoria</taxon>
        <taxon>Bdelloidea</taxon>
        <taxon>Philodinida</taxon>
        <taxon>Philodinidae</taxon>
        <taxon>Didymodactylos</taxon>
    </lineage>
</organism>
<evidence type="ECO:0000256" key="1">
    <source>
        <dbReference type="ARBA" id="ARBA00001933"/>
    </source>
</evidence>